<evidence type="ECO:0008006" key="3">
    <source>
        <dbReference type="Google" id="ProtNLM"/>
    </source>
</evidence>
<accession>A0A7W2F7S7</accession>
<proteinExistence type="predicted"/>
<sequence>MKINFVVAPQLYTQWCWAAVSSSVSKYFDSASQWTQCQVASAELSLQCCSDGGPCNTWWYLDRALARTQNANGWFAGASDVQQTAGELGSGRPICIRVEWPDGGGHFLAVIGTYQDSAGTERLLLSDPIFGSSSYSRDDLVNGAYQNGHGRWTHTYLTRP</sequence>
<dbReference type="AlphaFoldDB" id="A0A7W2F7S7"/>
<organism evidence="1 2">
    <name type="scientific">Rugamonas apoptosis</name>
    <dbReference type="NCBI Taxonomy" id="2758570"/>
    <lineage>
        <taxon>Bacteria</taxon>
        <taxon>Pseudomonadati</taxon>
        <taxon>Pseudomonadota</taxon>
        <taxon>Betaproteobacteria</taxon>
        <taxon>Burkholderiales</taxon>
        <taxon>Oxalobacteraceae</taxon>
        <taxon>Telluria group</taxon>
        <taxon>Rugamonas</taxon>
    </lineage>
</organism>
<evidence type="ECO:0000313" key="2">
    <source>
        <dbReference type="Proteomes" id="UP000573499"/>
    </source>
</evidence>
<dbReference type="EMBL" id="JACEZU010000002">
    <property type="protein sequence ID" value="MBA5686695.1"/>
    <property type="molecule type" value="Genomic_DNA"/>
</dbReference>
<name>A0A7W2F7S7_9BURK</name>
<evidence type="ECO:0000313" key="1">
    <source>
        <dbReference type="EMBL" id="MBA5686695.1"/>
    </source>
</evidence>
<dbReference type="InterPro" id="IPR022118">
    <property type="entry name" value="Peptidase_C70_AvrRpt2"/>
</dbReference>
<dbReference type="Proteomes" id="UP000573499">
    <property type="component" value="Unassembled WGS sequence"/>
</dbReference>
<protein>
    <recommendedName>
        <fullName evidence="3">Papain like cysteine protease AvrRpt2</fullName>
    </recommendedName>
</protein>
<keyword evidence="2" id="KW-1185">Reference proteome</keyword>
<dbReference type="Pfam" id="PF12385">
    <property type="entry name" value="Peptidase_C70"/>
    <property type="match status" value="1"/>
</dbReference>
<reference evidence="1 2" key="1">
    <citation type="submission" date="2020-07" db="EMBL/GenBank/DDBJ databases">
        <title>Novel species isolated from subtropical streams in China.</title>
        <authorList>
            <person name="Lu H."/>
        </authorList>
    </citation>
    <scope>NUCLEOTIDE SEQUENCE [LARGE SCALE GENOMIC DNA]</scope>
    <source>
        <strain evidence="1 2">LX47W</strain>
    </source>
</reference>
<dbReference type="RefSeq" id="WP_182152511.1">
    <property type="nucleotide sequence ID" value="NZ_JACEZU010000002.1"/>
</dbReference>
<comment type="caution">
    <text evidence="1">The sequence shown here is derived from an EMBL/GenBank/DDBJ whole genome shotgun (WGS) entry which is preliminary data.</text>
</comment>
<gene>
    <name evidence="1" type="ORF">H3H39_06460</name>
</gene>